<keyword evidence="2" id="KW-1133">Transmembrane helix</keyword>
<evidence type="ECO:0000256" key="1">
    <source>
        <dbReference type="SAM" id="MobiDB-lite"/>
    </source>
</evidence>
<reference evidence="3 4" key="1">
    <citation type="submission" date="2014-04" db="EMBL/GenBank/DDBJ databases">
        <authorList>
            <consortium name="DOE Joint Genome Institute"/>
            <person name="Kuo A."/>
            <person name="Kohler A."/>
            <person name="Jargeat P."/>
            <person name="Nagy L.G."/>
            <person name="Floudas D."/>
            <person name="Copeland A."/>
            <person name="Barry K.W."/>
            <person name="Cichocki N."/>
            <person name="Veneault-Fourrey C."/>
            <person name="LaButti K."/>
            <person name="Lindquist E.A."/>
            <person name="Lipzen A."/>
            <person name="Lundell T."/>
            <person name="Morin E."/>
            <person name="Murat C."/>
            <person name="Sun H."/>
            <person name="Tunlid A."/>
            <person name="Henrissat B."/>
            <person name="Grigoriev I.V."/>
            <person name="Hibbett D.S."/>
            <person name="Martin F."/>
            <person name="Nordberg H.P."/>
            <person name="Cantor M.N."/>
            <person name="Hua S.X."/>
        </authorList>
    </citation>
    <scope>NUCLEOTIDE SEQUENCE [LARGE SCALE GENOMIC DNA]</scope>
    <source>
        <strain evidence="3 4">Ve08.2h10</strain>
    </source>
</reference>
<dbReference type="AlphaFoldDB" id="A0A0D0DMR0"/>
<dbReference type="InParanoid" id="A0A0D0DMR0"/>
<sequence length="396" mass="41216">MSCTPTPTATQYATITTFTTSTSYSQSAAPQLTTVVQQACVASGTISGSSMGCISSAQIAEVNTVGGSGQGAQIPIVVTVPIIETTPTATLFATDCTNGETQPTPSTPLAQSFSVATLTTSVLVESTPPPSTMVETSATTLGDGSVVQTVVTVVSTLPVTSIYAPTTVPNPSLQSNASQGSGTNVAPIVGGVLGGFFGLIAIVGSLWWLCRRRRSWDDIFEKEDVQDDDPWATPIAVHRERDRARLDLSAEPKPYQYGLVGHIAAPAASGSPPSSPRLSGYDRMSLPTVHSRHTSFSVVPLLQGSSGRSSRPSTAGSAHTVPTQPTHRVLGSATMGPRSLSVLSQSTSSTAPLIDTRSRGSLIAPSLNAEELEVFHPLNRTGTPAVASERRVWQIQ</sequence>
<evidence type="ECO:0000256" key="2">
    <source>
        <dbReference type="SAM" id="Phobius"/>
    </source>
</evidence>
<keyword evidence="4" id="KW-1185">Reference proteome</keyword>
<accession>A0A0D0DMR0</accession>
<dbReference type="Proteomes" id="UP000054538">
    <property type="component" value="Unassembled WGS sequence"/>
</dbReference>
<dbReference type="EMBL" id="KN824842">
    <property type="protein sequence ID" value="KIL00073.1"/>
    <property type="molecule type" value="Genomic_DNA"/>
</dbReference>
<protein>
    <submittedName>
        <fullName evidence="3">Uncharacterized protein</fullName>
    </submittedName>
</protein>
<gene>
    <name evidence="3" type="ORF">PAXRUDRAFT_360206</name>
</gene>
<feature type="region of interest" description="Disordered" evidence="1">
    <location>
        <begin position="302"/>
        <end position="333"/>
    </location>
</feature>
<organism evidence="3 4">
    <name type="scientific">Paxillus rubicundulus Ve08.2h10</name>
    <dbReference type="NCBI Taxonomy" id="930991"/>
    <lineage>
        <taxon>Eukaryota</taxon>
        <taxon>Fungi</taxon>
        <taxon>Dikarya</taxon>
        <taxon>Basidiomycota</taxon>
        <taxon>Agaricomycotina</taxon>
        <taxon>Agaricomycetes</taxon>
        <taxon>Agaricomycetidae</taxon>
        <taxon>Boletales</taxon>
        <taxon>Paxilineae</taxon>
        <taxon>Paxillaceae</taxon>
        <taxon>Paxillus</taxon>
    </lineage>
</organism>
<dbReference type="HOGENOM" id="CLU_639617_0_0_1"/>
<name>A0A0D0DMR0_9AGAM</name>
<evidence type="ECO:0000313" key="4">
    <source>
        <dbReference type="Proteomes" id="UP000054538"/>
    </source>
</evidence>
<feature type="transmembrane region" description="Helical" evidence="2">
    <location>
        <begin position="185"/>
        <end position="209"/>
    </location>
</feature>
<proteinExistence type="predicted"/>
<dbReference type="OrthoDB" id="3263215at2759"/>
<reference evidence="4" key="2">
    <citation type="submission" date="2015-01" db="EMBL/GenBank/DDBJ databases">
        <title>Evolutionary Origins and Diversification of the Mycorrhizal Mutualists.</title>
        <authorList>
            <consortium name="DOE Joint Genome Institute"/>
            <consortium name="Mycorrhizal Genomics Consortium"/>
            <person name="Kohler A."/>
            <person name="Kuo A."/>
            <person name="Nagy L.G."/>
            <person name="Floudas D."/>
            <person name="Copeland A."/>
            <person name="Barry K.W."/>
            <person name="Cichocki N."/>
            <person name="Veneault-Fourrey C."/>
            <person name="LaButti K."/>
            <person name="Lindquist E.A."/>
            <person name="Lipzen A."/>
            <person name="Lundell T."/>
            <person name="Morin E."/>
            <person name="Murat C."/>
            <person name="Riley R."/>
            <person name="Ohm R."/>
            <person name="Sun H."/>
            <person name="Tunlid A."/>
            <person name="Henrissat B."/>
            <person name="Grigoriev I.V."/>
            <person name="Hibbett D.S."/>
            <person name="Martin F."/>
        </authorList>
    </citation>
    <scope>NUCLEOTIDE SEQUENCE [LARGE SCALE GENOMIC DNA]</scope>
    <source>
        <strain evidence="4">Ve08.2h10</strain>
    </source>
</reference>
<evidence type="ECO:0000313" key="3">
    <source>
        <dbReference type="EMBL" id="KIL00073.1"/>
    </source>
</evidence>
<keyword evidence="2" id="KW-0812">Transmembrane</keyword>
<keyword evidence="2" id="KW-0472">Membrane</keyword>
<feature type="compositionally biased region" description="Polar residues" evidence="1">
    <location>
        <begin position="303"/>
        <end position="326"/>
    </location>
</feature>
<feature type="region of interest" description="Disordered" evidence="1">
    <location>
        <begin position="264"/>
        <end position="283"/>
    </location>
</feature>